<dbReference type="GO" id="GO:0003998">
    <property type="term" value="F:acylphosphatase activity"/>
    <property type="evidence" value="ECO:0007669"/>
    <property type="project" value="UniProtKB-EC"/>
</dbReference>
<accession>A0A4Y6PND7</accession>
<dbReference type="Pfam" id="PF01300">
    <property type="entry name" value="Sua5_yciO_yrdC"/>
    <property type="match status" value="1"/>
</dbReference>
<keyword evidence="9" id="KW-0378">Hydrolase</keyword>
<dbReference type="InterPro" id="IPR004421">
    <property type="entry name" value="Carbamoyltransferase_HypF"/>
</dbReference>
<evidence type="ECO:0000313" key="12">
    <source>
        <dbReference type="EMBL" id="QDG49537.1"/>
    </source>
</evidence>
<dbReference type="RefSeq" id="WP_141196034.1">
    <property type="nucleotide sequence ID" value="NZ_CP041186.1"/>
</dbReference>
<keyword evidence="6" id="KW-0862">Zinc</keyword>
<dbReference type="InterPro" id="IPR017968">
    <property type="entry name" value="Acylphosphatase_CS"/>
</dbReference>
<dbReference type="OrthoDB" id="9808093at2"/>
<evidence type="ECO:0000256" key="8">
    <source>
        <dbReference type="PIRNR" id="PIRNR006256"/>
    </source>
</evidence>
<dbReference type="GO" id="GO:0051604">
    <property type="term" value="P:protein maturation"/>
    <property type="evidence" value="ECO:0007669"/>
    <property type="project" value="TreeGrafter"/>
</dbReference>
<comment type="pathway">
    <text evidence="1">Protein modification; [NiFe] hydrogenase maturation.</text>
</comment>
<dbReference type="Pfam" id="PF07503">
    <property type="entry name" value="zf-HYPF"/>
    <property type="match status" value="2"/>
</dbReference>
<dbReference type="PANTHER" id="PTHR42959:SF1">
    <property type="entry name" value="CARBAMOYLTRANSFERASE HYPF"/>
    <property type="match status" value="1"/>
</dbReference>
<dbReference type="PROSITE" id="PS51163">
    <property type="entry name" value="YRDC"/>
    <property type="match status" value="1"/>
</dbReference>
<dbReference type="InterPro" id="IPR001792">
    <property type="entry name" value="Acylphosphatase-like_dom"/>
</dbReference>
<dbReference type="InterPro" id="IPR017945">
    <property type="entry name" value="DHBP_synth_RibB-like_a/b_dom"/>
</dbReference>
<keyword evidence="3" id="KW-0436">Ligase</keyword>
<dbReference type="InterPro" id="IPR043129">
    <property type="entry name" value="ATPase_NBD"/>
</dbReference>
<dbReference type="InterPro" id="IPR041440">
    <property type="entry name" value="HypF_C"/>
</dbReference>
<dbReference type="Gene3D" id="3.30.110.120">
    <property type="match status" value="1"/>
</dbReference>
<feature type="active site" evidence="9">
    <location>
        <position position="38"/>
    </location>
</feature>
<keyword evidence="5" id="KW-0863">Zinc-finger</keyword>
<dbReference type="PANTHER" id="PTHR42959">
    <property type="entry name" value="CARBAMOYLTRANSFERASE"/>
    <property type="match status" value="1"/>
</dbReference>
<dbReference type="SUPFAM" id="SSF53067">
    <property type="entry name" value="Actin-like ATPase domain"/>
    <property type="match status" value="1"/>
</dbReference>
<evidence type="ECO:0000256" key="5">
    <source>
        <dbReference type="ARBA" id="ARBA00022771"/>
    </source>
</evidence>
<proteinExistence type="inferred from homology"/>
<dbReference type="EC" id="6.2.-.-" evidence="8"/>
<protein>
    <recommendedName>
        <fullName evidence="8">Carbamoyltransferase</fullName>
        <ecNumber evidence="8">6.2.-.-</ecNumber>
    </recommendedName>
</protein>
<dbReference type="Pfam" id="PF17788">
    <property type="entry name" value="HypF_C"/>
    <property type="match status" value="1"/>
</dbReference>
<dbReference type="GO" id="GO:0016874">
    <property type="term" value="F:ligase activity"/>
    <property type="evidence" value="ECO:0007669"/>
    <property type="project" value="UniProtKB-UniRule"/>
</dbReference>
<evidence type="ECO:0000259" key="11">
    <source>
        <dbReference type="PROSITE" id="PS51163"/>
    </source>
</evidence>
<evidence type="ECO:0000256" key="6">
    <source>
        <dbReference type="ARBA" id="ARBA00022833"/>
    </source>
</evidence>
<dbReference type="Proteomes" id="UP000315995">
    <property type="component" value="Chromosome"/>
</dbReference>
<dbReference type="EMBL" id="CP041186">
    <property type="protein sequence ID" value="QDG49537.1"/>
    <property type="molecule type" value="Genomic_DNA"/>
</dbReference>
<comment type="catalytic activity">
    <reaction evidence="7">
        <text>C-terminal L-cysteinyl-[HypE protein] + carbamoyl phosphate + ATP + H2O = C-terminal S-carboxamide-L-cysteinyl-[HypE protein] + AMP + phosphate + diphosphate + H(+)</text>
        <dbReference type="Rhea" id="RHEA:55636"/>
        <dbReference type="Rhea" id="RHEA-COMP:14247"/>
        <dbReference type="Rhea" id="RHEA-COMP:14392"/>
        <dbReference type="ChEBI" id="CHEBI:15377"/>
        <dbReference type="ChEBI" id="CHEBI:15378"/>
        <dbReference type="ChEBI" id="CHEBI:30616"/>
        <dbReference type="ChEBI" id="CHEBI:33019"/>
        <dbReference type="ChEBI" id="CHEBI:43474"/>
        <dbReference type="ChEBI" id="CHEBI:58228"/>
        <dbReference type="ChEBI" id="CHEBI:76913"/>
        <dbReference type="ChEBI" id="CHEBI:139126"/>
        <dbReference type="ChEBI" id="CHEBI:456215"/>
    </reaction>
</comment>
<gene>
    <name evidence="12" type="primary">hypF</name>
    <name evidence="12" type="ORF">FIV42_01925</name>
</gene>
<dbReference type="InterPro" id="IPR011125">
    <property type="entry name" value="Znf_HypF"/>
</dbReference>
<dbReference type="Pfam" id="PF00708">
    <property type="entry name" value="Acylphosphatase"/>
    <property type="match status" value="1"/>
</dbReference>
<sequence length="767" mass="82597">MPRKRVHIHVDGAVQGVGFRPFVYRVAHDLGLGGWVCNNSTGVDVEFEGEEDAVELGLRRLRSEHPPHADISGVSVAHCDPLGGEGFVIRSSDDTGGTTSVLPDLATCEDCRREVFDSQDRRYRYPFTNCTNCGPRFSIIQEIPYDRATTTMRGFDMCAACQAEYDDPLDRRFHAQPNACAACGPKLYWRDAVGAVLAERDAALRAAEEAIGEGDVVAVKGLGGFHLVVDATSETAVGNLRQRKKRGKKPFAVMCPSLDMVREVCEVSGVEAEALLGSGSPIVLLERRSDAPQGLLARAVAPDNPRIGVMLPYTPLHHLLLADLGRPVVVTSANRASEPICTDGAEAVQRLHRIADWFLDHDRPIARPVEDSVVQVVLGAPQVLRYARGYAPQVVANQVVAKQALANQPVTTVDSSEVVLAAGGHLKSAVALARDGEVILGPHVGDLDTVEALEAFEALFDDLAELQGVAPSVVAHDMHPDYQSTRVAQESGAETYAVQHHHAHVAAVIAEHDIDGEVLGVSWDGTGYGGDGTVWGGEFLRASRSDFERVAHLYPFRLPGGEAAAREPRRSALGVLSEAFDELPLDRVSSLRAAFDSIELDTLAAMLLRSLRCVETTSAGRLFDAVASLLGLCQHNDFEAEAAMMLQFEAESVAEGPVFDAPLEGESIDWRPTIRRMVDALDAGESPAALARGFHLTLARAVVDVARRHDLQRVVLGGGCFQNRLLLTETASRLQDAGFDVYWPQRIPAGDGGLAVGQAIVATSRNT</sequence>
<organism evidence="12 13">
    <name type="scientific">Persicimonas caeni</name>
    <dbReference type="NCBI Taxonomy" id="2292766"/>
    <lineage>
        <taxon>Bacteria</taxon>
        <taxon>Deltaproteobacteria</taxon>
        <taxon>Bradymonadales</taxon>
        <taxon>Bradymonadaceae</taxon>
        <taxon>Persicimonas</taxon>
    </lineage>
</organism>
<dbReference type="Gene3D" id="3.30.420.40">
    <property type="match status" value="1"/>
</dbReference>
<feature type="domain" description="YrdC-like" evidence="11">
    <location>
        <begin position="201"/>
        <end position="389"/>
    </location>
</feature>
<dbReference type="GO" id="GO:0008270">
    <property type="term" value="F:zinc ion binding"/>
    <property type="evidence" value="ECO:0007669"/>
    <property type="project" value="UniProtKB-KW"/>
</dbReference>
<dbReference type="InterPro" id="IPR006070">
    <property type="entry name" value="Sua5-like_dom"/>
</dbReference>
<dbReference type="SUPFAM" id="SSF55821">
    <property type="entry name" value="YrdC/RibB"/>
    <property type="match status" value="1"/>
</dbReference>
<feature type="active site" evidence="9">
    <location>
        <position position="20"/>
    </location>
</feature>
<keyword evidence="12" id="KW-0808">Transferase</keyword>
<dbReference type="UniPathway" id="UPA00335"/>
<name>A0A4Y6PND7_PERCE</name>
<dbReference type="InterPro" id="IPR051060">
    <property type="entry name" value="Carbamoyltrans_HypF-like"/>
</dbReference>
<dbReference type="NCBIfam" id="TIGR00143">
    <property type="entry name" value="hypF"/>
    <property type="match status" value="1"/>
</dbReference>
<evidence type="ECO:0000259" key="10">
    <source>
        <dbReference type="PROSITE" id="PS51160"/>
    </source>
</evidence>
<comment type="similarity">
    <text evidence="2 8">Belongs to the carbamoyltransferase HypF family.</text>
</comment>
<keyword evidence="4" id="KW-0479">Metal-binding</keyword>
<dbReference type="FunFam" id="3.30.420.40:FF:000124">
    <property type="entry name" value="Carbamoyltransferase HypF"/>
    <property type="match status" value="1"/>
</dbReference>
<feature type="domain" description="Acylphosphatase-like" evidence="10">
    <location>
        <begin position="5"/>
        <end position="91"/>
    </location>
</feature>
<dbReference type="AlphaFoldDB" id="A0A4Y6PND7"/>
<dbReference type="PIRSF" id="PIRSF006256">
    <property type="entry name" value="CMPcnvr_hdrg_mat"/>
    <property type="match status" value="1"/>
</dbReference>
<evidence type="ECO:0000256" key="9">
    <source>
        <dbReference type="PROSITE-ProRule" id="PRU00520"/>
    </source>
</evidence>
<dbReference type="SUPFAM" id="SSF54975">
    <property type="entry name" value="Acylphosphatase/BLUF domain-like"/>
    <property type="match status" value="1"/>
</dbReference>
<evidence type="ECO:0000256" key="4">
    <source>
        <dbReference type="ARBA" id="ARBA00022723"/>
    </source>
</evidence>
<evidence type="ECO:0000256" key="1">
    <source>
        <dbReference type="ARBA" id="ARBA00004711"/>
    </source>
</evidence>
<keyword evidence="13" id="KW-1185">Reference proteome</keyword>
<evidence type="ECO:0000256" key="7">
    <source>
        <dbReference type="ARBA" id="ARBA00048220"/>
    </source>
</evidence>
<evidence type="ECO:0000256" key="2">
    <source>
        <dbReference type="ARBA" id="ARBA00008097"/>
    </source>
</evidence>
<evidence type="ECO:0000256" key="3">
    <source>
        <dbReference type="ARBA" id="ARBA00022598"/>
    </source>
</evidence>
<evidence type="ECO:0000313" key="13">
    <source>
        <dbReference type="Proteomes" id="UP000315995"/>
    </source>
</evidence>
<dbReference type="Gene3D" id="3.30.420.360">
    <property type="match status" value="1"/>
</dbReference>
<dbReference type="InterPro" id="IPR036046">
    <property type="entry name" value="Acylphosphatase-like_dom_sf"/>
</dbReference>
<comment type="catalytic activity">
    <reaction evidence="9">
        <text>an acyl phosphate + H2O = a carboxylate + phosphate + H(+)</text>
        <dbReference type="Rhea" id="RHEA:14965"/>
        <dbReference type="ChEBI" id="CHEBI:15377"/>
        <dbReference type="ChEBI" id="CHEBI:15378"/>
        <dbReference type="ChEBI" id="CHEBI:29067"/>
        <dbReference type="ChEBI" id="CHEBI:43474"/>
        <dbReference type="ChEBI" id="CHEBI:59918"/>
        <dbReference type="EC" id="3.6.1.7"/>
    </reaction>
</comment>
<dbReference type="GO" id="GO:0003725">
    <property type="term" value="F:double-stranded RNA binding"/>
    <property type="evidence" value="ECO:0007669"/>
    <property type="project" value="InterPro"/>
</dbReference>
<dbReference type="PROSITE" id="PS51160">
    <property type="entry name" value="ACYLPHOSPHATASE_3"/>
    <property type="match status" value="1"/>
</dbReference>
<dbReference type="PROSITE" id="PS00150">
    <property type="entry name" value="ACYLPHOSPHATASE_1"/>
    <property type="match status" value="1"/>
</dbReference>
<reference evidence="12 13" key="1">
    <citation type="submission" date="2019-06" db="EMBL/GenBank/DDBJ databases">
        <title>Persicimonas caeni gen. nov., sp. nov., a predatory bacterium isolated from solar saltern.</title>
        <authorList>
            <person name="Wang S."/>
        </authorList>
    </citation>
    <scope>NUCLEOTIDE SEQUENCE [LARGE SCALE GENOMIC DNA]</scope>
    <source>
        <strain evidence="12 13">YN101</strain>
    </source>
</reference>
<dbReference type="Pfam" id="PF22521">
    <property type="entry name" value="HypF_C_2"/>
    <property type="match status" value="1"/>
</dbReference>
<dbReference type="InterPro" id="IPR055128">
    <property type="entry name" value="HypF_C_2"/>
</dbReference>
<dbReference type="GO" id="GO:0016743">
    <property type="term" value="F:carboxyl- or carbamoyltransferase activity"/>
    <property type="evidence" value="ECO:0007669"/>
    <property type="project" value="UniProtKB-UniRule"/>
</dbReference>
<dbReference type="Gene3D" id="3.90.870.50">
    <property type="match status" value="1"/>
</dbReference>
<accession>A0A5B8Y0V0</accession>